<dbReference type="GO" id="GO:0006298">
    <property type="term" value="P:mismatch repair"/>
    <property type="evidence" value="ECO:0007669"/>
    <property type="project" value="TreeGrafter"/>
</dbReference>
<comment type="similarity">
    <text evidence="2 7">Belongs to the PCNA family.</text>
</comment>
<name>A0A9W8B011_9FUNG</name>
<comment type="subcellular location">
    <subcellularLocation>
        <location evidence="1 6">Nucleus</location>
    </subcellularLocation>
</comment>
<evidence type="ECO:0000256" key="5">
    <source>
        <dbReference type="ARBA" id="ARBA00023242"/>
    </source>
</evidence>
<dbReference type="SUPFAM" id="SSF55979">
    <property type="entry name" value="DNA clamp"/>
    <property type="match status" value="2"/>
</dbReference>
<dbReference type="PANTHER" id="PTHR11352:SF0">
    <property type="entry name" value="PROLIFERATING CELL NUCLEAR ANTIGEN"/>
    <property type="match status" value="1"/>
</dbReference>
<dbReference type="InterPro" id="IPR022648">
    <property type="entry name" value="Pr_cel_nuc_antig_N"/>
</dbReference>
<gene>
    <name evidence="10" type="ORF">H4R34_003811</name>
</gene>
<dbReference type="GO" id="GO:0003677">
    <property type="term" value="F:DNA binding"/>
    <property type="evidence" value="ECO:0007669"/>
    <property type="project" value="UniProtKB-KW"/>
</dbReference>
<dbReference type="FunFam" id="3.70.10.10:FF:000001">
    <property type="entry name" value="Proliferating cell nuclear antigen"/>
    <property type="match status" value="1"/>
</dbReference>
<evidence type="ECO:0000256" key="6">
    <source>
        <dbReference type="RuleBase" id="RU000641"/>
    </source>
</evidence>
<dbReference type="GO" id="GO:0043626">
    <property type="term" value="C:PCNA complex"/>
    <property type="evidence" value="ECO:0007669"/>
    <property type="project" value="TreeGrafter"/>
</dbReference>
<dbReference type="EMBL" id="JANBQB010000393">
    <property type="protein sequence ID" value="KAJ1976877.1"/>
    <property type="molecule type" value="Genomic_DNA"/>
</dbReference>
<dbReference type="InterPro" id="IPR046938">
    <property type="entry name" value="DNA_clamp_sf"/>
</dbReference>
<protein>
    <recommendedName>
        <fullName evidence="6">DNA sliding clamp PCNA</fullName>
    </recommendedName>
</protein>
<evidence type="ECO:0000256" key="7">
    <source>
        <dbReference type="RuleBase" id="RU003671"/>
    </source>
</evidence>
<evidence type="ECO:0000313" key="10">
    <source>
        <dbReference type="EMBL" id="KAJ1976877.1"/>
    </source>
</evidence>
<reference evidence="10" key="1">
    <citation type="submission" date="2022-07" db="EMBL/GenBank/DDBJ databases">
        <title>Phylogenomic reconstructions and comparative analyses of Kickxellomycotina fungi.</title>
        <authorList>
            <person name="Reynolds N.K."/>
            <person name="Stajich J.E."/>
            <person name="Barry K."/>
            <person name="Grigoriev I.V."/>
            <person name="Crous P."/>
            <person name="Smith M.E."/>
        </authorList>
    </citation>
    <scope>NUCLEOTIDE SEQUENCE</scope>
    <source>
        <strain evidence="10">RSA 567</strain>
    </source>
</reference>
<dbReference type="Pfam" id="PF02747">
    <property type="entry name" value="PCNA_C"/>
    <property type="match status" value="1"/>
</dbReference>
<evidence type="ECO:0000313" key="11">
    <source>
        <dbReference type="Proteomes" id="UP001151582"/>
    </source>
</evidence>
<feature type="domain" description="Proliferating cell nuclear antigen PCNA N-terminal" evidence="8">
    <location>
        <begin position="1"/>
        <end position="124"/>
    </location>
</feature>
<dbReference type="InterPro" id="IPR000730">
    <property type="entry name" value="Pr_cel_nuc_antig"/>
</dbReference>
<dbReference type="PROSITE" id="PS00293">
    <property type="entry name" value="PCNA_2"/>
    <property type="match status" value="1"/>
</dbReference>
<evidence type="ECO:0000256" key="3">
    <source>
        <dbReference type="ARBA" id="ARBA00022705"/>
    </source>
</evidence>
<dbReference type="InterPro" id="IPR022659">
    <property type="entry name" value="Pr_cel_nuc_antig_CS"/>
</dbReference>
<comment type="function">
    <text evidence="6">This protein is an auxiliary protein of DNA polymerase delta and is involved in the control of eukaryotic DNA replication by increasing the polymerase's processivity during elongation of the leading strand.</text>
</comment>
<evidence type="ECO:0000256" key="4">
    <source>
        <dbReference type="ARBA" id="ARBA00023125"/>
    </source>
</evidence>
<dbReference type="GO" id="GO:0006272">
    <property type="term" value="P:leading strand elongation"/>
    <property type="evidence" value="ECO:0007669"/>
    <property type="project" value="TreeGrafter"/>
</dbReference>
<dbReference type="Gene3D" id="3.70.10.10">
    <property type="match status" value="1"/>
</dbReference>
<accession>A0A9W8B011</accession>
<evidence type="ECO:0000256" key="2">
    <source>
        <dbReference type="ARBA" id="ARBA00010462"/>
    </source>
</evidence>
<evidence type="ECO:0000259" key="8">
    <source>
        <dbReference type="Pfam" id="PF00705"/>
    </source>
</evidence>
<dbReference type="CDD" id="cd00577">
    <property type="entry name" value="PCNA"/>
    <property type="match status" value="1"/>
</dbReference>
<dbReference type="GO" id="GO:0019985">
    <property type="term" value="P:translesion synthesis"/>
    <property type="evidence" value="ECO:0007669"/>
    <property type="project" value="TreeGrafter"/>
</dbReference>
<keyword evidence="3 7" id="KW-0235">DNA replication</keyword>
<dbReference type="InterPro" id="IPR022649">
    <property type="entry name" value="Pr_cel_nuc_antig_C"/>
</dbReference>
<feature type="domain" description="Proliferating cell nuclear antigen PCNA C-terminal" evidence="9">
    <location>
        <begin position="127"/>
        <end position="258"/>
    </location>
</feature>
<comment type="caution">
    <text evidence="10">The sequence shown here is derived from an EMBL/GenBank/DDBJ whole genome shotgun (WGS) entry which is preliminary data.</text>
</comment>
<dbReference type="AlphaFoldDB" id="A0A9W8B011"/>
<organism evidence="10 11">
    <name type="scientific">Dimargaris verticillata</name>
    <dbReference type="NCBI Taxonomy" id="2761393"/>
    <lineage>
        <taxon>Eukaryota</taxon>
        <taxon>Fungi</taxon>
        <taxon>Fungi incertae sedis</taxon>
        <taxon>Zoopagomycota</taxon>
        <taxon>Kickxellomycotina</taxon>
        <taxon>Dimargaritomycetes</taxon>
        <taxon>Dimargaritales</taxon>
        <taxon>Dimargaritaceae</taxon>
        <taxon>Dimargaris</taxon>
    </lineage>
</organism>
<keyword evidence="5 6" id="KW-0539">Nucleus</keyword>
<dbReference type="GO" id="GO:0030337">
    <property type="term" value="F:DNA polymerase processivity factor activity"/>
    <property type="evidence" value="ECO:0007669"/>
    <property type="project" value="InterPro"/>
</dbReference>
<dbReference type="GO" id="GO:0006275">
    <property type="term" value="P:regulation of DNA replication"/>
    <property type="evidence" value="ECO:0007669"/>
    <property type="project" value="InterPro"/>
</dbReference>
<dbReference type="NCBIfam" id="TIGR00590">
    <property type="entry name" value="pcna"/>
    <property type="match status" value="1"/>
</dbReference>
<evidence type="ECO:0000259" key="9">
    <source>
        <dbReference type="Pfam" id="PF02747"/>
    </source>
</evidence>
<dbReference type="HAMAP" id="MF_00317">
    <property type="entry name" value="DNApol_clamp_arch"/>
    <property type="match status" value="1"/>
</dbReference>
<dbReference type="Pfam" id="PF00705">
    <property type="entry name" value="PCNA_N"/>
    <property type="match status" value="1"/>
</dbReference>
<dbReference type="PANTHER" id="PTHR11352">
    <property type="entry name" value="PROLIFERATING CELL NUCLEAR ANTIGEN"/>
    <property type="match status" value="1"/>
</dbReference>
<dbReference type="OrthoDB" id="534348at2759"/>
<keyword evidence="11" id="KW-1185">Reference proteome</keyword>
<sequence length="263" mass="28800">MLEARLTQGSLLKKIIEAIKDLVQDANFDCSDSGISLQAMDSAHVALCALLLKSDGFEPYRCDRNLSLGINLNSLSKMLKCSGNDDVITLKADDEGDILTMLFESPNQDRLCEYELKLMDIDSEHLGIPEQEFDCTVKMSSTEFARIVRDLSTLNESVTISATKEGVRFATAGEMGKGSVFLKPNSSVDDSSSSGSLPTTIQLSEPVSVTLSLKYLNNFTKAAPLSDTVTLQMTNDIPVLIDFSVGEIGYIRYFLAPKINEEE</sequence>
<dbReference type="PRINTS" id="PR00339">
    <property type="entry name" value="PCNACYCLIN"/>
</dbReference>
<keyword evidence="4 7" id="KW-0238">DNA-binding</keyword>
<proteinExistence type="inferred from homology"/>
<dbReference type="Proteomes" id="UP001151582">
    <property type="component" value="Unassembled WGS sequence"/>
</dbReference>
<evidence type="ECO:0000256" key="1">
    <source>
        <dbReference type="ARBA" id="ARBA00004123"/>
    </source>
</evidence>